<dbReference type="OrthoDB" id="9802729at2"/>
<evidence type="ECO:0000256" key="1">
    <source>
        <dbReference type="PIRSR" id="PIRSR602187-50"/>
    </source>
</evidence>
<keyword evidence="1" id="KW-0597">Phosphoprotein</keyword>
<proteinExistence type="inferred from homology"/>
<dbReference type="Pfam" id="PF00543">
    <property type="entry name" value="P-II"/>
    <property type="match status" value="1"/>
</dbReference>
<accession>A0A068NQ27</accession>
<name>A0A068NQ27_FIMGI</name>
<protein>
    <submittedName>
        <fullName evidence="3">Nitrogen regulatory protein P-II</fullName>
    </submittedName>
</protein>
<dbReference type="InterPro" id="IPR017918">
    <property type="entry name" value="N-reg_PII_CS"/>
</dbReference>
<reference evidence="3 4" key="1">
    <citation type="journal article" date="2014" name="PLoS ONE">
        <title>The first complete genome sequence of the class fimbriimonadia in the phylum armatimonadetes.</title>
        <authorList>
            <person name="Hu Z.Y."/>
            <person name="Wang Y.Z."/>
            <person name="Im W.T."/>
            <person name="Wang S.Y."/>
            <person name="Zhao G.P."/>
            <person name="Zheng H.J."/>
            <person name="Quan Z.X."/>
        </authorList>
    </citation>
    <scope>NUCLEOTIDE SEQUENCE [LARGE SCALE GENOMIC DNA]</scope>
    <source>
        <strain evidence="3">Gsoil 348</strain>
    </source>
</reference>
<keyword evidence="4" id="KW-1185">Reference proteome</keyword>
<dbReference type="EMBL" id="CP007139">
    <property type="protein sequence ID" value="AIE85472.1"/>
    <property type="molecule type" value="Genomic_DNA"/>
</dbReference>
<dbReference type="eggNOG" id="COG0347">
    <property type="taxonomic scope" value="Bacteria"/>
</dbReference>
<dbReference type="AlphaFoldDB" id="A0A068NQ27"/>
<evidence type="ECO:0000256" key="2">
    <source>
        <dbReference type="RuleBase" id="RU003936"/>
    </source>
</evidence>
<sequence length="113" mass="12341">MVKIEAIIRTQRLEDVQDALDALDISGMTVIEVRGKGRSKGITHTYRGSQYTLALTPRLKLELVVHDHEVEEVVAAIQKAAQTGEVGDGKIFLFPVGDSIRIRTGERGDAALS</sequence>
<dbReference type="InterPro" id="IPR015867">
    <property type="entry name" value="N-reg_PII/ATP_PRibTrfase_C"/>
</dbReference>
<dbReference type="Gene3D" id="3.30.70.120">
    <property type="match status" value="1"/>
</dbReference>
<dbReference type="GO" id="GO:0006808">
    <property type="term" value="P:regulation of nitrogen utilization"/>
    <property type="evidence" value="ECO:0007669"/>
    <property type="project" value="InterPro"/>
</dbReference>
<dbReference type="HOGENOM" id="CLU_082268_0_0_0"/>
<dbReference type="InterPro" id="IPR002187">
    <property type="entry name" value="N-reg_PII"/>
</dbReference>
<evidence type="ECO:0000313" key="3">
    <source>
        <dbReference type="EMBL" id="AIE85472.1"/>
    </source>
</evidence>
<dbReference type="InterPro" id="IPR011322">
    <property type="entry name" value="N-reg_PII-like_a/b"/>
</dbReference>
<dbReference type="PANTHER" id="PTHR30115:SF11">
    <property type="entry name" value="NITROGEN REGULATORY PROTEIN P-II HOMOLOG"/>
    <property type="match status" value="1"/>
</dbReference>
<dbReference type="PANTHER" id="PTHR30115">
    <property type="entry name" value="NITROGEN REGULATORY PROTEIN P-II"/>
    <property type="match status" value="1"/>
</dbReference>
<dbReference type="GO" id="GO:0005524">
    <property type="term" value="F:ATP binding"/>
    <property type="evidence" value="ECO:0007669"/>
    <property type="project" value="TreeGrafter"/>
</dbReference>
<dbReference type="STRING" id="661478.OP10G_2104"/>
<dbReference type="PRINTS" id="PR00340">
    <property type="entry name" value="PIIGLNB"/>
</dbReference>
<comment type="similarity">
    <text evidence="2">Belongs to the P(II) protein family.</text>
</comment>
<organism evidence="3 4">
    <name type="scientific">Fimbriimonas ginsengisoli Gsoil 348</name>
    <dbReference type="NCBI Taxonomy" id="661478"/>
    <lineage>
        <taxon>Bacteria</taxon>
        <taxon>Bacillati</taxon>
        <taxon>Armatimonadota</taxon>
        <taxon>Fimbriimonadia</taxon>
        <taxon>Fimbriimonadales</taxon>
        <taxon>Fimbriimonadaceae</taxon>
        <taxon>Fimbriimonas</taxon>
    </lineage>
</organism>
<dbReference type="PROSITE" id="PS00638">
    <property type="entry name" value="PII_GLNB_CTER"/>
    <property type="match status" value="1"/>
</dbReference>
<evidence type="ECO:0000313" key="4">
    <source>
        <dbReference type="Proteomes" id="UP000027982"/>
    </source>
</evidence>
<dbReference type="Proteomes" id="UP000027982">
    <property type="component" value="Chromosome"/>
</dbReference>
<dbReference type="SUPFAM" id="SSF54913">
    <property type="entry name" value="GlnB-like"/>
    <property type="match status" value="1"/>
</dbReference>
<dbReference type="SMART" id="SM00938">
    <property type="entry name" value="P-II"/>
    <property type="match status" value="1"/>
</dbReference>
<dbReference type="GO" id="GO:0030234">
    <property type="term" value="F:enzyme regulator activity"/>
    <property type="evidence" value="ECO:0007669"/>
    <property type="project" value="InterPro"/>
</dbReference>
<feature type="modified residue" description="O-UMP-tyrosine" evidence="1">
    <location>
        <position position="51"/>
    </location>
</feature>
<dbReference type="KEGG" id="fgi:OP10G_2104"/>
<dbReference type="GO" id="GO:0005829">
    <property type="term" value="C:cytosol"/>
    <property type="evidence" value="ECO:0007669"/>
    <property type="project" value="TreeGrafter"/>
</dbReference>
<dbReference type="RefSeq" id="WP_025225958.1">
    <property type="nucleotide sequence ID" value="NZ_CP007139.1"/>
</dbReference>
<dbReference type="PROSITE" id="PS51343">
    <property type="entry name" value="PII_GLNB_DOM"/>
    <property type="match status" value="1"/>
</dbReference>
<gene>
    <name evidence="3" type="ORF">OP10G_2104</name>
</gene>